<dbReference type="InterPro" id="IPR003029">
    <property type="entry name" value="S1_domain"/>
</dbReference>
<dbReference type="SUPFAM" id="SSF48452">
    <property type="entry name" value="TPR-like"/>
    <property type="match status" value="1"/>
</dbReference>
<feature type="compositionally biased region" description="Low complexity" evidence="2">
    <location>
        <begin position="568"/>
        <end position="578"/>
    </location>
</feature>
<evidence type="ECO:0000313" key="5">
    <source>
        <dbReference type="Proteomes" id="UP000034805"/>
    </source>
</evidence>
<dbReference type="AlphaFoldDB" id="A0A0N8K2F2"/>
<dbReference type="Gene3D" id="2.40.50.140">
    <property type="entry name" value="Nucleic acid-binding proteins"/>
    <property type="match status" value="1"/>
</dbReference>
<feature type="compositionally biased region" description="Basic and acidic residues" evidence="2">
    <location>
        <begin position="539"/>
        <end position="548"/>
    </location>
</feature>
<feature type="compositionally biased region" description="Basic and acidic residues" evidence="2">
    <location>
        <begin position="680"/>
        <end position="689"/>
    </location>
</feature>
<dbReference type="PANTHER" id="PTHR23184">
    <property type="entry name" value="TETRATRICOPEPTIDE REPEAT PROTEIN 14"/>
    <property type="match status" value="1"/>
</dbReference>
<feature type="compositionally biased region" description="Basic residues" evidence="2">
    <location>
        <begin position="487"/>
        <end position="512"/>
    </location>
</feature>
<comment type="caution">
    <text evidence="4">The sequence shown here is derived from an EMBL/GenBank/DDBJ whole genome shotgun (WGS) entry which is preliminary data.</text>
</comment>
<evidence type="ECO:0000256" key="1">
    <source>
        <dbReference type="PROSITE-ProRule" id="PRU00339"/>
    </source>
</evidence>
<dbReference type="Pfam" id="PF13414">
    <property type="entry name" value="TPR_11"/>
    <property type="match status" value="1"/>
</dbReference>
<feature type="repeat" description="TPR" evidence="1">
    <location>
        <begin position="298"/>
        <end position="331"/>
    </location>
</feature>
<sequence length="756" mass="84887">MDRDLLRQCLSYHGQSLFALLGSEQSENAHFRLISADLAKAPCQRKDKNTDSSAVEQFIARKADLLFSPTWKSAVPAEEEWSEETEEAYAIMPPLEQFMDVHFEERRDLFYRDVERGDVVIGRINSIRDFGFFITLICMGGGLEREIEDLELTALCPIREVPSNGNHDDPLSYYQMGDLIRAGVKDIDRYHGKLTVSLHPSSLSPNLAKLKLGVISAEEMPLHYSRGLKVASSSSETYQKVLESSLGFSNPSNVEFLLGKLGISETQPPSLMRGLQSKNFSDEDYGTSIRKKQSASWALKCVKIGVDHFKSGRHVEAMNEYNKALEMDPDNVEALVARGALYATKGSLVKAMDDFELALKSCPSHRNAKKYLCQTLVERGGRLEEEEKLVTAESLYRKALALDENFKEAEDALQRLQVHIQKSLKLREEEAAKEQKKSKNVETSAEKLRKILKEEKRMKRKKRRSSSSSSSSTSSSTSRDSSSSSGGRRKSKRRKRKGRRSSRNRKKRHRRVSSHDRSVGSKEEWYPAPANTSASFINEKQEVSRLLDEQSWPEGCGTSQVQRRRSRPSVSSSSLGGQDDSRGRFEDDPFDGPSQQTDHCRGRGDGCLVSPSGSEAGLRERKWSCGERVQRKESSSRHQEQDSLGKMRNKRYSSSSVGSEPSRRADSHTDGHSAQSGSCRRSDGSRYDNRGATNQKGEPRDKRYSDECDPRASGDTSQNGKVSSEGSVRKNVPATLLDIFSQIAQFEKEKLNKAKM</sequence>
<dbReference type="Gene3D" id="1.25.40.10">
    <property type="entry name" value="Tetratricopeptide repeat domain"/>
    <property type="match status" value="1"/>
</dbReference>
<dbReference type="InterPro" id="IPR039190">
    <property type="entry name" value="TTC14"/>
</dbReference>
<dbReference type="GO" id="GO:0003676">
    <property type="term" value="F:nucleic acid binding"/>
    <property type="evidence" value="ECO:0007669"/>
    <property type="project" value="InterPro"/>
</dbReference>
<evidence type="ECO:0000313" key="4">
    <source>
        <dbReference type="EMBL" id="KPP77569.1"/>
    </source>
</evidence>
<feature type="compositionally biased region" description="Polar residues" evidence="2">
    <location>
        <begin position="714"/>
        <end position="726"/>
    </location>
</feature>
<dbReference type="PROSITE" id="PS50126">
    <property type="entry name" value="S1"/>
    <property type="match status" value="1"/>
</dbReference>
<dbReference type="Proteomes" id="UP000034805">
    <property type="component" value="Unassembled WGS sequence"/>
</dbReference>
<reference evidence="4 5" key="1">
    <citation type="submission" date="2015-08" db="EMBL/GenBank/DDBJ databases">
        <title>The genome of the Asian arowana (Scleropages formosus).</title>
        <authorList>
            <person name="Tan M.H."/>
            <person name="Gan H.M."/>
            <person name="Croft L.J."/>
            <person name="Austin C.M."/>
        </authorList>
    </citation>
    <scope>NUCLEOTIDE SEQUENCE [LARGE SCALE GENOMIC DNA]</scope>
    <source>
        <strain evidence="4">Aro1</strain>
    </source>
</reference>
<dbReference type="EMBL" id="JARO02000736">
    <property type="protein sequence ID" value="KPP77569.1"/>
    <property type="molecule type" value="Genomic_DNA"/>
</dbReference>
<dbReference type="SMART" id="SM00316">
    <property type="entry name" value="S1"/>
    <property type="match status" value="1"/>
</dbReference>
<evidence type="ECO:0000259" key="3">
    <source>
        <dbReference type="PROSITE" id="PS50126"/>
    </source>
</evidence>
<dbReference type="PANTHER" id="PTHR23184:SF9">
    <property type="entry name" value="TETRATRICOPEPTIDE REPEAT PROTEIN 14"/>
    <property type="match status" value="1"/>
</dbReference>
<feature type="region of interest" description="Disordered" evidence="2">
    <location>
        <begin position="454"/>
        <end position="733"/>
    </location>
</feature>
<gene>
    <name evidence="4" type="ORF">Z043_103000</name>
</gene>
<evidence type="ECO:0000256" key="2">
    <source>
        <dbReference type="SAM" id="MobiDB-lite"/>
    </source>
</evidence>
<feature type="compositionally biased region" description="Basic and acidic residues" evidence="2">
    <location>
        <begin position="513"/>
        <end position="525"/>
    </location>
</feature>
<keyword evidence="1" id="KW-0802">TPR repeat</keyword>
<feature type="domain" description="S1 motif" evidence="3">
    <location>
        <begin position="117"/>
        <end position="199"/>
    </location>
</feature>
<dbReference type="InterPro" id="IPR019734">
    <property type="entry name" value="TPR_rpt"/>
</dbReference>
<dbReference type="SUPFAM" id="SSF50249">
    <property type="entry name" value="Nucleic acid-binding proteins"/>
    <property type="match status" value="1"/>
</dbReference>
<feature type="repeat" description="TPR" evidence="1">
    <location>
        <begin position="332"/>
        <end position="365"/>
    </location>
</feature>
<accession>A0A0N8K2F2</accession>
<name>A0A0N8K2F2_SCLFO</name>
<dbReference type="STRING" id="113540.ENSSFOP00015012797"/>
<dbReference type="PROSITE" id="PS50005">
    <property type="entry name" value="TPR"/>
    <property type="match status" value="2"/>
</dbReference>
<feature type="compositionally biased region" description="Basic and acidic residues" evidence="2">
    <location>
        <begin position="661"/>
        <end position="671"/>
    </location>
</feature>
<protein>
    <submittedName>
        <fullName evidence="4">Tetratricopeptide repeat protein 14-like</fullName>
    </submittedName>
</protein>
<feature type="compositionally biased region" description="Basic and acidic residues" evidence="2">
    <location>
        <begin position="697"/>
        <end position="712"/>
    </location>
</feature>
<organism evidence="4 5">
    <name type="scientific">Scleropages formosus</name>
    <name type="common">Asian bonytongue</name>
    <name type="synonym">Osteoglossum formosum</name>
    <dbReference type="NCBI Taxonomy" id="113540"/>
    <lineage>
        <taxon>Eukaryota</taxon>
        <taxon>Metazoa</taxon>
        <taxon>Chordata</taxon>
        <taxon>Craniata</taxon>
        <taxon>Vertebrata</taxon>
        <taxon>Euteleostomi</taxon>
        <taxon>Actinopterygii</taxon>
        <taxon>Neopterygii</taxon>
        <taxon>Teleostei</taxon>
        <taxon>Osteoglossocephala</taxon>
        <taxon>Osteoglossomorpha</taxon>
        <taxon>Osteoglossiformes</taxon>
        <taxon>Osteoglossidae</taxon>
        <taxon>Scleropages</taxon>
    </lineage>
</organism>
<dbReference type="InterPro" id="IPR011990">
    <property type="entry name" value="TPR-like_helical_dom_sf"/>
</dbReference>
<feature type="compositionally biased region" description="Basic and acidic residues" evidence="2">
    <location>
        <begin position="617"/>
        <end position="645"/>
    </location>
</feature>
<feature type="compositionally biased region" description="Low complexity" evidence="2">
    <location>
        <begin position="466"/>
        <end position="486"/>
    </location>
</feature>
<dbReference type="SMART" id="SM00028">
    <property type="entry name" value="TPR"/>
    <property type="match status" value="3"/>
</dbReference>
<proteinExistence type="predicted"/>
<dbReference type="InterPro" id="IPR012340">
    <property type="entry name" value="NA-bd_OB-fold"/>
</dbReference>